<organism evidence="3">
    <name type="scientific">marine sediment metagenome</name>
    <dbReference type="NCBI Taxonomy" id="412755"/>
    <lineage>
        <taxon>unclassified sequences</taxon>
        <taxon>metagenomes</taxon>
        <taxon>ecological metagenomes</taxon>
    </lineage>
</organism>
<accession>A0A0F9MIU1</accession>
<evidence type="ECO:0000313" key="3">
    <source>
        <dbReference type="EMBL" id="KKM69107.1"/>
    </source>
</evidence>
<dbReference type="EMBL" id="LAZR01010048">
    <property type="protein sequence ID" value="KKM69107.1"/>
    <property type="molecule type" value="Genomic_DNA"/>
</dbReference>
<evidence type="ECO:0000256" key="2">
    <source>
        <dbReference type="SAM" id="MobiDB-lite"/>
    </source>
</evidence>
<dbReference type="AlphaFoldDB" id="A0A0F9MIU1"/>
<name>A0A0F9MIU1_9ZZZZ</name>
<feature type="compositionally biased region" description="Polar residues" evidence="2">
    <location>
        <begin position="211"/>
        <end position="223"/>
    </location>
</feature>
<feature type="region of interest" description="Disordered" evidence="2">
    <location>
        <begin position="192"/>
        <end position="223"/>
    </location>
</feature>
<reference evidence="3" key="1">
    <citation type="journal article" date="2015" name="Nature">
        <title>Complex archaea that bridge the gap between prokaryotes and eukaryotes.</title>
        <authorList>
            <person name="Spang A."/>
            <person name="Saw J.H."/>
            <person name="Jorgensen S.L."/>
            <person name="Zaremba-Niedzwiedzka K."/>
            <person name="Martijn J."/>
            <person name="Lind A.E."/>
            <person name="van Eijk R."/>
            <person name="Schleper C."/>
            <person name="Guy L."/>
            <person name="Ettema T.J."/>
        </authorList>
    </citation>
    <scope>NUCLEOTIDE SEQUENCE</scope>
</reference>
<comment type="caution">
    <text evidence="3">The sequence shown here is derived from an EMBL/GenBank/DDBJ whole genome shotgun (WGS) entry which is preliminary data.</text>
</comment>
<feature type="region of interest" description="Disordered" evidence="2">
    <location>
        <begin position="40"/>
        <end position="63"/>
    </location>
</feature>
<keyword evidence="1" id="KW-0175">Coiled coil</keyword>
<sequence length="279" mass="32621">MEPERKDHYEATKVQEKNREDLDSYKELLKKELDSIRNLVGSETTANNEPQVSNTTSDKVAPSVEYEKLKEENRTLRFKNNSLVSATSVLKNDNRLLRENIETLKLEISNFTKRENEISRLKEVILNLEKEILELRPKEIEEISEEVELYNQDLPVDISNEIKTLFKSNESTEISTPKVHKGFTVPSIKPKKFRRKSTPKPEKMIPEDLNSIPSEDSTTSSMLDSEKIIEETVRRKCPTCLNTNKKFIREFNDKSNILMQYPRIYGKKYKCGICRTEWK</sequence>
<proteinExistence type="predicted"/>
<protein>
    <submittedName>
        <fullName evidence="3">Uncharacterized protein</fullName>
    </submittedName>
</protein>
<feature type="region of interest" description="Disordered" evidence="2">
    <location>
        <begin position="1"/>
        <end position="21"/>
    </location>
</feature>
<evidence type="ECO:0000256" key="1">
    <source>
        <dbReference type="SAM" id="Coils"/>
    </source>
</evidence>
<gene>
    <name evidence="3" type="ORF">LCGC14_1454150</name>
</gene>
<feature type="coiled-coil region" evidence="1">
    <location>
        <begin position="87"/>
        <end position="131"/>
    </location>
</feature>
<feature type="compositionally biased region" description="Polar residues" evidence="2">
    <location>
        <begin position="41"/>
        <end position="58"/>
    </location>
</feature>